<sequence length="24" mass="2854">MGLSSIYQLSHLAIVMVMEWIYRL</sequence>
<proteinExistence type="predicted"/>
<evidence type="ECO:0000313" key="1">
    <source>
        <dbReference type="EMBL" id="MBX35936.1"/>
    </source>
</evidence>
<accession>A0A2P2N0G4</accession>
<reference evidence="1" key="1">
    <citation type="submission" date="2018-02" db="EMBL/GenBank/DDBJ databases">
        <title>Rhizophora mucronata_Transcriptome.</title>
        <authorList>
            <person name="Meera S.P."/>
            <person name="Sreeshan A."/>
            <person name="Augustine A."/>
        </authorList>
    </citation>
    <scope>NUCLEOTIDE SEQUENCE</scope>
    <source>
        <tissue evidence="1">Leaf</tissue>
    </source>
</reference>
<protein>
    <submittedName>
        <fullName evidence="1">Uncharacterized protein LOC107410089</fullName>
    </submittedName>
</protein>
<name>A0A2P2N0G4_RHIMU</name>
<dbReference type="EMBL" id="GGEC01055452">
    <property type="protein sequence ID" value="MBX35936.1"/>
    <property type="molecule type" value="Transcribed_RNA"/>
</dbReference>
<organism evidence="1">
    <name type="scientific">Rhizophora mucronata</name>
    <name type="common">Asiatic mangrove</name>
    <dbReference type="NCBI Taxonomy" id="61149"/>
    <lineage>
        <taxon>Eukaryota</taxon>
        <taxon>Viridiplantae</taxon>
        <taxon>Streptophyta</taxon>
        <taxon>Embryophyta</taxon>
        <taxon>Tracheophyta</taxon>
        <taxon>Spermatophyta</taxon>
        <taxon>Magnoliopsida</taxon>
        <taxon>eudicotyledons</taxon>
        <taxon>Gunneridae</taxon>
        <taxon>Pentapetalae</taxon>
        <taxon>rosids</taxon>
        <taxon>fabids</taxon>
        <taxon>Malpighiales</taxon>
        <taxon>Rhizophoraceae</taxon>
        <taxon>Rhizophora</taxon>
    </lineage>
</organism>
<dbReference type="AlphaFoldDB" id="A0A2P2N0G4"/>